<feature type="domain" description="Fibronectin type-III" evidence="11">
    <location>
        <begin position="752"/>
        <end position="851"/>
    </location>
</feature>
<dbReference type="FunFam" id="2.60.40.10:FF:001272">
    <property type="entry name" value="titin isoform X1"/>
    <property type="match status" value="1"/>
</dbReference>
<dbReference type="FunFam" id="2.60.40.10:FF:000135">
    <property type="entry name" value="Titin a"/>
    <property type="match status" value="1"/>
</dbReference>
<dbReference type="InterPro" id="IPR013783">
    <property type="entry name" value="Ig-like_fold"/>
</dbReference>
<feature type="domain" description="Fibronectin type-III" evidence="11">
    <location>
        <begin position="574"/>
        <end position="664"/>
    </location>
</feature>
<keyword evidence="5" id="KW-0677">Repeat</keyword>
<dbReference type="Proteomes" id="UP000694545">
    <property type="component" value="Unplaced"/>
</dbReference>
<dbReference type="InterPro" id="IPR007110">
    <property type="entry name" value="Ig-like_dom"/>
</dbReference>
<evidence type="ECO:0000256" key="2">
    <source>
        <dbReference type="ARBA" id="ARBA00004496"/>
    </source>
</evidence>
<dbReference type="InterPro" id="IPR050964">
    <property type="entry name" value="Striated_Muscle_Regulatory"/>
</dbReference>
<dbReference type="InterPro" id="IPR003598">
    <property type="entry name" value="Ig_sub2"/>
</dbReference>
<dbReference type="FunFam" id="2.60.40.10:FF:000050">
    <property type="entry name" value="Titin isoform B"/>
    <property type="match status" value="1"/>
</dbReference>
<dbReference type="FunFam" id="2.60.40.10:FF:000012">
    <property type="entry name" value="titin isoform X1"/>
    <property type="match status" value="1"/>
</dbReference>
<dbReference type="FunFam" id="2.60.40.10:FF:001284">
    <property type="entry name" value="Myomesin 2"/>
    <property type="match status" value="1"/>
</dbReference>
<dbReference type="GO" id="GO:0031430">
    <property type="term" value="C:M band"/>
    <property type="evidence" value="ECO:0007669"/>
    <property type="project" value="TreeGrafter"/>
</dbReference>
<feature type="domain" description="Ig-like" evidence="10">
    <location>
        <begin position="203"/>
        <end position="272"/>
    </location>
</feature>
<comment type="similarity">
    <text evidence="3">Belongs to the protein kinase superfamily. CAMK Ser/Thr protein kinase family.</text>
</comment>
<keyword evidence="4" id="KW-0963">Cytoplasm</keyword>
<dbReference type="FunFam" id="2.60.40.10:FF:001434">
    <property type="entry name" value="titin isoform X1"/>
    <property type="match status" value="1"/>
</dbReference>
<dbReference type="InterPro" id="IPR003961">
    <property type="entry name" value="FN3_dom"/>
</dbReference>
<reference evidence="12" key="2">
    <citation type="submission" date="2025-09" db="UniProtKB">
        <authorList>
            <consortium name="Ensembl"/>
        </authorList>
    </citation>
    <scope>IDENTIFICATION</scope>
</reference>
<keyword evidence="7" id="KW-0539">Nucleus</keyword>
<dbReference type="SUPFAM" id="SSF48726">
    <property type="entry name" value="Immunoglobulin"/>
    <property type="match status" value="6"/>
</dbReference>
<evidence type="ECO:0000256" key="8">
    <source>
        <dbReference type="ARBA" id="ARBA00023319"/>
    </source>
</evidence>
<evidence type="ECO:0000256" key="3">
    <source>
        <dbReference type="ARBA" id="ARBA00006692"/>
    </source>
</evidence>
<evidence type="ECO:0000313" key="13">
    <source>
        <dbReference type="Proteomes" id="UP000694545"/>
    </source>
</evidence>
<dbReference type="PROSITE" id="PS50835">
    <property type="entry name" value="IG_LIKE"/>
    <property type="match status" value="3"/>
</dbReference>
<dbReference type="InterPro" id="IPR036179">
    <property type="entry name" value="Ig-like_dom_sf"/>
</dbReference>
<dbReference type="Pfam" id="PF00041">
    <property type="entry name" value="fn3"/>
    <property type="match status" value="4"/>
</dbReference>
<evidence type="ECO:0000256" key="9">
    <source>
        <dbReference type="SAM" id="MobiDB-lite"/>
    </source>
</evidence>
<evidence type="ECO:0000256" key="5">
    <source>
        <dbReference type="ARBA" id="ARBA00022737"/>
    </source>
</evidence>
<evidence type="ECO:0000259" key="11">
    <source>
        <dbReference type="PROSITE" id="PS50853"/>
    </source>
</evidence>
<dbReference type="GO" id="GO:0005634">
    <property type="term" value="C:nucleus"/>
    <property type="evidence" value="ECO:0007669"/>
    <property type="project" value="UniProtKB-SubCell"/>
</dbReference>
<dbReference type="PANTHER" id="PTHR13817">
    <property type="entry name" value="TITIN"/>
    <property type="match status" value="1"/>
</dbReference>
<dbReference type="InterPro" id="IPR003599">
    <property type="entry name" value="Ig_sub"/>
</dbReference>
<feature type="region of interest" description="Disordered" evidence="9">
    <location>
        <begin position="1033"/>
        <end position="1054"/>
    </location>
</feature>
<keyword evidence="8" id="KW-0393">Immunoglobulin domain</keyword>
<accession>A0A8D2KW62</accession>
<dbReference type="SUPFAM" id="SSF49265">
    <property type="entry name" value="Fibronectin type III"/>
    <property type="match status" value="3"/>
</dbReference>
<evidence type="ECO:0000256" key="1">
    <source>
        <dbReference type="ARBA" id="ARBA00004123"/>
    </source>
</evidence>
<dbReference type="InterPro" id="IPR036116">
    <property type="entry name" value="FN3_sf"/>
</dbReference>
<feature type="domain" description="Ig-like" evidence="10">
    <location>
        <begin position="23"/>
        <end position="115"/>
    </location>
</feature>
<evidence type="ECO:0000256" key="7">
    <source>
        <dbReference type="ARBA" id="ARBA00023242"/>
    </source>
</evidence>
<dbReference type="PROSITE" id="PS50853">
    <property type="entry name" value="FN3"/>
    <property type="match status" value="3"/>
</dbReference>
<dbReference type="Ensembl" id="ENSVKKT00000011870.1">
    <property type="protein sequence ID" value="ENSVKKP00000011592.1"/>
    <property type="gene ID" value="ENSVKKG00000008080.1"/>
</dbReference>
<evidence type="ECO:0000313" key="12">
    <source>
        <dbReference type="Ensembl" id="ENSVKKP00000011592.1"/>
    </source>
</evidence>
<dbReference type="Pfam" id="PF18362">
    <property type="entry name" value="THB"/>
    <property type="match status" value="1"/>
</dbReference>
<evidence type="ECO:0000256" key="6">
    <source>
        <dbReference type="ARBA" id="ARBA00023157"/>
    </source>
</evidence>
<dbReference type="PRINTS" id="PR00014">
    <property type="entry name" value="FNTYPEIII"/>
</dbReference>
<evidence type="ECO:0000259" key="10">
    <source>
        <dbReference type="PROSITE" id="PS50835"/>
    </source>
</evidence>
<evidence type="ECO:0000256" key="4">
    <source>
        <dbReference type="ARBA" id="ARBA00022490"/>
    </source>
</evidence>
<feature type="domain" description="Ig-like" evidence="10">
    <location>
        <begin position="401"/>
        <end position="475"/>
    </location>
</feature>
<dbReference type="CDD" id="cd00063">
    <property type="entry name" value="FN3"/>
    <property type="match status" value="4"/>
</dbReference>
<dbReference type="SMART" id="SM00409">
    <property type="entry name" value="IG"/>
    <property type="match status" value="6"/>
</dbReference>
<dbReference type="PANTHER" id="PTHR13817:SF151">
    <property type="entry name" value="TITIN"/>
    <property type="match status" value="1"/>
</dbReference>
<reference evidence="12" key="1">
    <citation type="submission" date="2025-08" db="UniProtKB">
        <authorList>
            <consortium name="Ensembl"/>
        </authorList>
    </citation>
    <scope>IDENTIFICATION</scope>
</reference>
<organism evidence="12 13">
    <name type="scientific">Varanus komodoensis</name>
    <name type="common">Komodo dragon</name>
    <dbReference type="NCBI Taxonomy" id="61221"/>
    <lineage>
        <taxon>Eukaryota</taxon>
        <taxon>Metazoa</taxon>
        <taxon>Chordata</taxon>
        <taxon>Craniata</taxon>
        <taxon>Vertebrata</taxon>
        <taxon>Euteleostomi</taxon>
        <taxon>Lepidosauria</taxon>
        <taxon>Squamata</taxon>
        <taxon>Bifurcata</taxon>
        <taxon>Unidentata</taxon>
        <taxon>Episquamata</taxon>
        <taxon>Toxicofera</taxon>
        <taxon>Anguimorpha</taxon>
        <taxon>Paleoanguimorpha</taxon>
        <taxon>Varanoidea</taxon>
        <taxon>Varanidae</taxon>
        <taxon>Varanus</taxon>
    </lineage>
</organism>
<proteinExistence type="inferred from homology"/>
<keyword evidence="13" id="KW-1185">Reference proteome</keyword>
<dbReference type="InterPro" id="IPR040849">
    <property type="entry name" value="MyBP-C_THB"/>
</dbReference>
<dbReference type="Pfam" id="PF07679">
    <property type="entry name" value="I-set"/>
    <property type="match status" value="6"/>
</dbReference>
<dbReference type="CDD" id="cd00096">
    <property type="entry name" value="Ig"/>
    <property type="match status" value="1"/>
</dbReference>
<dbReference type="GO" id="GO:0045214">
    <property type="term" value="P:sarcomere organization"/>
    <property type="evidence" value="ECO:0007669"/>
    <property type="project" value="TreeGrafter"/>
</dbReference>
<dbReference type="FunFam" id="2.60.40.10:FF:001581">
    <property type="entry name" value="titin isoform X1"/>
    <property type="match status" value="1"/>
</dbReference>
<name>A0A8D2KW62_VARKO</name>
<dbReference type="AlphaFoldDB" id="A0A8D2KW62"/>
<feature type="region of interest" description="Disordered" evidence="9">
    <location>
        <begin position="744"/>
        <end position="763"/>
    </location>
</feature>
<dbReference type="InterPro" id="IPR013098">
    <property type="entry name" value="Ig_I-set"/>
</dbReference>
<protein>
    <submittedName>
        <fullName evidence="12">Uncharacterized protein</fullName>
    </submittedName>
</protein>
<comment type="subcellular location">
    <subcellularLocation>
        <location evidence="2">Cytoplasm</location>
    </subcellularLocation>
    <subcellularLocation>
        <location evidence="1">Nucleus</location>
    </subcellularLocation>
</comment>
<dbReference type="OMA" id="EICIDAY"/>
<feature type="domain" description="Fibronectin type-III" evidence="11">
    <location>
        <begin position="951"/>
        <end position="1046"/>
    </location>
</feature>
<sequence>MVTRGGFIHNLRISNKVVGYCFPAIYDIYFLYCFSLPASESVATFIAKVGGDPIPNVKWMKGKWRQLNQGGRITIQQRGDEAKLEIKDATKTDSGQYRCVASNIHGEIESSANLQVEERKKQEVIEGDLRAKLKKTPTKKKEEEEEKAIDIMELLKNVDPKEYEKYARMYGITDFRGLLQAFELLKQGQEEETHRLHVKPKGTATFSCDVVKETPNIKWYKGDEEIPLEPNDKTEIIQDGHHQYLKIKNCSPDDIGEYAVEVEGRRYPAKLTLEIELDFVVPLKDVTVPERRQARFECVLTREANVMWSKGSDIIKIGDKFDIIADGKKHILVINDSQFDDEGEYTAEVEGKKSTARLFVEGKFMTEKNYPVKITRITWAIVQHLFCTQKAAGPMGKYSVEKDEVILQCEISKADAPVKWFKDGKEITPSKNAIIKADVDKYKHSLIIKNCGFIDEGEYTVTAGQDKSVAELIITEAPADFIEHLEDQTNLVVDVGQPLTMIVPYDAYPRAEAEWFKEDEALPTQTVDTTADSTTFRIHEAKKSHRGSYKIILKNKHGQAEAHINVQVIDVPGPVRNLEVTETFDGEVSLAWEEPESDGGSKIIGYVVERRDIKRKTWILATDRADSCEYTVTEYFFRVRAQNQVGVGKPSASTHWAIFQSLKTLCFPERPSPPINLDHSDQTKTSVKLTWEPPLKDGGSPVLGYIIERCEEGKDDWVRCNPKLVPKLTYTKQEYSFRVRAVNKAGESEPSEPSDPVTLMHTHNPTSKSVTLTWKPPLYDGGTKIMGYVLEKLVKGGDKWERCNDFLVPLLTYTVKDLEEGKQYQFRARAENAAGVSEPSNITPLVKAVDPIGMFWTFPLSVYFQRVKIPLDARISGSPYPSITWLWNDEIIRPEEIKKRVTKKGESLLVVRDSIRPDHGTYTIRVENDHGVAKASLVLTVFGFPTDVPGPPINFVFEEIRKNSITCKWEPPLDDGGSEILNYVLEKKDNTKAESGWVTVTSTLRHCKFNVLKLIEGKEYVFRVRAENRVGPGPPCTSKPVVAKDPFGKSSRVV</sequence>
<dbReference type="SMART" id="SM00408">
    <property type="entry name" value="IGc2"/>
    <property type="match status" value="5"/>
</dbReference>
<keyword evidence="6" id="KW-1015">Disulfide bond</keyword>
<dbReference type="SMART" id="SM00060">
    <property type="entry name" value="FN3"/>
    <property type="match status" value="4"/>
</dbReference>
<dbReference type="Gene3D" id="2.60.40.10">
    <property type="entry name" value="Immunoglobulins"/>
    <property type="match status" value="10"/>
</dbReference>